<gene>
    <name evidence="3" type="ORF">PPROV_000563800</name>
</gene>
<proteinExistence type="predicted"/>
<dbReference type="Gene3D" id="3.30.40.10">
    <property type="entry name" value="Zinc/RING finger domain, C3HC4 (zinc finger)"/>
    <property type="match status" value="1"/>
</dbReference>
<feature type="compositionally biased region" description="Basic and acidic residues" evidence="1">
    <location>
        <begin position="614"/>
        <end position="624"/>
    </location>
</feature>
<dbReference type="EMBL" id="BNJQ01000014">
    <property type="protein sequence ID" value="GHP06894.1"/>
    <property type="molecule type" value="Genomic_DNA"/>
</dbReference>
<feature type="region of interest" description="Disordered" evidence="1">
    <location>
        <begin position="1"/>
        <end position="250"/>
    </location>
</feature>
<dbReference type="PANTHER" id="PTHR45725">
    <property type="entry name" value="FORMIN HOMOLOGY 2 FAMILY MEMBER"/>
    <property type="match status" value="1"/>
</dbReference>
<evidence type="ECO:0000313" key="4">
    <source>
        <dbReference type="Proteomes" id="UP000660262"/>
    </source>
</evidence>
<feature type="compositionally biased region" description="Acidic residues" evidence="1">
    <location>
        <begin position="492"/>
        <end position="519"/>
    </location>
</feature>
<feature type="compositionally biased region" description="Pro residues" evidence="1">
    <location>
        <begin position="457"/>
        <end position="474"/>
    </location>
</feature>
<dbReference type="InterPro" id="IPR055198">
    <property type="entry name" value="NSD_PHD"/>
</dbReference>
<feature type="domain" description="Histone-lysine N-methyltransferase NSD-like PHD zinc finger" evidence="2">
    <location>
        <begin position="295"/>
        <end position="356"/>
    </location>
</feature>
<feature type="compositionally biased region" description="Polar residues" evidence="1">
    <location>
        <begin position="755"/>
        <end position="790"/>
    </location>
</feature>
<comment type="caution">
    <text evidence="3">The sequence shown here is derived from an EMBL/GenBank/DDBJ whole genome shotgun (WGS) entry which is preliminary data.</text>
</comment>
<dbReference type="Proteomes" id="UP000660262">
    <property type="component" value="Unassembled WGS sequence"/>
</dbReference>
<evidence type="ECO:0000256" key="1">
    <source>
        <dbReference type="SAM" id="MobiDB-lite"/>
    </source>
</evidence>
<feature type="compositionally biased region" description="Basic and acidic residues" evidence="1">
    <location>
        <begin position="86"/>
        <end position="95"/>
    </location>
</feature>
<feature type="compositionally biased region" description="Acidic residues" evidence="1">
    <location>
        <begin position="689"/>
        <end position="701"/>
    </location>
</feature>
<feature type="region of interest" description="Disordered" evidence="1">
    <location>
        <begin position="452"/>
        <end position="701"/>
    </location>
</feature>
<dbReference type="InterPro" id="IPR013083">
    <property type="entry name" value="Znf_RING/FYVE/PHD"/>
</dbReference>
<feature type="compositionally biased region" description="Basic and acidic residues" evidence="1">
    <location>
        <begin position="904"/>
        <end position="921"/>
    </location>
</feature>
<feature type="compositionally biased region" description="Pro residues" evidence="1">
    <location>
        <begin position="222"/>
        <end position="237"/>
    </location>
</feature>
<feature type="compositionally biased region" description="Polar residues" evidence="1">
    <location>
        <begin position="168"/>
        <end position="177"/>
    </location>
</feature>
<dbReference type="Pfam" id="PF22908">
    <property type="entry name" value="PHD_NSD"/>
    <property type="match status" value="1"/>
</dbReference>
<feature type="compositionally biased region" description="Low complexity" evidence="1">
    <location>
        <begin position="204"/>
        <end position="221"/>
    </location>
</feature>
<sequence length="1040" mass="110618">MSSPHHHSGPPSFPGVPHCLGGAPGARGGAGGGGAPAWPPGGRPGAASSPGGGKRTARGGTSSSVQPGFLPASLLQGGAVRAVVTKPEDKTRVDDVQQQTAYRNINEEEPCLARQVQQQTAKRTPQEDEEARPSSSQGQGGNNPPAHVNNPLCVDVDVDVPGRDLNMPEQNTHTPAATNDDDDVPASDPANNNTDTQQHHNADAADAPSSAAAEAPPHSSTTPPPPQRAPSSPPPPTLSRLRSTSAKELDDEALARRLSVALNARPRRTAVVTTVPTKIQRQASVGGELVDGEPVCFACKRTHSSAGLVPDVPCCHAGCYKMYHAHCVKLGGATGPNNRGLVKVTMKGKRWVCGHHVCADGMDDGNGALVTCAMCPTAYASERVPKTFVRDSDESCVGLCHTCACVVAAAVDSRTKITARSGSQGDEVVLREELSAARRYWEQVAQPTIERTLNPHEAPPPPPPVPPPLPPPRTQPQAQKTRARHNDRRNDEGDDEDEEEAQQQTEEEEEEEEEEEVEEEPRSALNQFDCPLYAAPPPRRAANKGIQRFDPSAPVNVGAFANTKSRKTTTTTTKTAVARAPPKGSSSSLPSKSRSTTNTPSDVIMPPPPPPPRRVLDRNVRLDEVDMVDGDEVRDKKTESVKVSAPTSRKRKQEQQRVSAKSKKRVSKGERMTNRAAGAACAAPMNTYDDVDDGDDHVDYDDDEAEIDDVVNEDAAVKCLMGLADAPMVGANVHNTTTTKQPTKQTRESSKPKRNNTGTPTSTLTPKPTRPTTAITPETKQQPKLVSAKVQAQAQATRVVPLDTIPRKLAKPKSPPAVTITPTTEGVHSTDVVASPSASETQAAGIDAIAVARAAAAAAMRPFWKKQQSGDGKKSVEEKVCSDEATTVPLLEVAPRSVSQAWPDDEKAAGEDLSRGGEKSVGRSRSRSRSPVRNSGPSEEELSILCALESGFVTRNDLMNLVRMKKLDAANQAIVSLANGPEARRLGITAAYCICQLDVSPCIAEAAHRQMEASRTAGLPTPNVAIRVLPFIGEKWQCDV</sequence>
<reference evidence="3" key="1">
    <citation type="submission" date="2020-10" db="EMBL/GenBank/DDBJ databases">
        <title>Unveiling of a novel bifunctional photoreceptor, Dualchrome1, isolated from a cosmopolitan green alga.</title>
        <authorList>
            <person name="Suzuki S."/>
            <person name="Kawachi M."/>
        </authorList>
    </citation>
    <scope>NUCLEOTIDE SEQUENCE</scope>
    <source>
        <strain evidence="3">NIES 2893</strain>
    </source>
</reference>
<organism evidence="3 4">
    <name type="scientific">Pycnococcus provasolii</name>
    <dbReference type="NCBI Taxonomy" id="41880"/>
    <lineage>
        <taxon>Eukaryota</taxon>
        <taxon>Viridiplantae</taxon>
        <taxon>Chlorophyta</taxon>
        <taxon>Pseudoscourfieldiophyceae</taxon>
        <taxon>Pseudoscourfieldiales</taxon>
        <taxon>Pycnococcaceae</taxon>
        <taxon>Pycnococcus</taxon>
    </lineage>
</organism>
<feature type="compositionally biased region" description="Low complexity" evidence="1">
    <location>
        <begin position="585"/>
        <end position="595"/>
    </location>
</feature>
<feature type="compositionally biased region" description="Basic and acidic residues" evidence="1">
    <location>
        <begin position="631"/>
        <end position="640"/>
    </location>
</feature>
<accession>A0A830HID8</accession>
<protein>
    <recommendedName>
        <fullName evidence="2">Histone-lysine N-methyltransferase NSD-like PHD zinc finger domain-containing protein</fullName>
    </recommendedName>
</protein>
<dbReference type="PANTHER" id="PTHR45725:SF1">
    <property type="entry name" value="DISHEVELLED ASSOCIATED ACTIVATOR OF MORPHOGENESIS, ISOFORM D"/>
    <property type="match status" value="1"/>
</dbReference>
<name>A0A830HID8_9CHLO</name>
<evidence type="ECO:0000313" key="3">
    <source>
        <dbReference type="EMBL" id="GHP06894.1"/>
    </source>
</evidence>
<keyword evidence="4" id="KW-1185">Reference proteome</keyword>
<dbReference type="AlphaFoldDB" id="A0A830HID8"/>
<feature type="region of interest" description="Disordered" evidence="1">
    <location>
        <begin position="731"/>
        <end position="790"/>
    </location>
</feature>
<evidence type="ECO:0000259" key="2">
    <source>
        <dbReference type="Pfam" id="PF22908"/>
    </source>
</evidence>
<feature type="region of interest" description="Disordered" evidence="1">
    <location>
        <begin position="896"/>
        <end position="937"/>
    </location>
</feature>
<feature type="compositionally biased region" description="Gly residues" evidence="1">
    <location>
        <begin position="22"/>
        <end position="35"/>
    </location>
</feature>
<dbReference type="InterPro" id="IPR051425">
    <property type="entry name" value="Formin_Homology"/>
</dbReference>